<evidence type="ECO:0000313" key="2">
    <source>
        <dbReference type="Proteomes" id="UP000256381"/>
    </source>
</evidence>
<reference evidence="1 2" key="1">
    <citation type="journal article" date="2017" name="N. Engl. J. Med.">
        <title>Transmission of Extensively Drug-Resistant Tuberculosis in South Africa.</title>
        <authorList>
            <person name="Shah N.S."/>
            <person name="Auld S.C."/>
            <person name="Brust J.C."/>
            <person name="Mathema B."/>
            <person name="Ismail N."/>
            <person name="Moodley P."/>
            <person name="Mlisana K."/>
            <person name="Allana S."/>
            <person name="Campbell A."/>
            <person name="Mthiyane T."/>
            <person name="Morris N."/>
            <person name="Mpangase P."/>
            <person name="van der Meulen H."/>
            <person name="Omar S.V."/>
            <person name="Brown T.S."/>
            <person name="Narechania A."/>
            <person name="Shaskina E."/>
            <person name="Kapwata T."/>
            <person name="Kreiswirth B."/>
            <person name="Gandhi N.R."/>
        </authorList>
    </citation>
    <scope>NUCLEOTIDE SEQUENCE [LARGE SCALE GENOMIC DNA]</scope>
    <source>
        <strain evidence="1 2">32301_S10</strain>
    </source>
</reference>
<protein>
    <submittedName>
        <fullName evidence="1">Uncharacterized protein</fullName>
    </submittedName>
</protein>
<sequence>MSGNITIRPLTAFQLDWPAGQSEVVFAAGRRGPWTNPGRSRIADFRATVRGYLRAFAWSNLAHPATASGHPAR</sequence>
<proteinExistence type="predicted"/>
<comment type="caution">
    <text evidence="1">The sequence shown here is derived from an EMBL/GenBank/DDBJ whole genome shotgun (WGS) entry which is preliminary data.</text>
</comment>
<evidence type="ECO:0000313" key="1">
    <source>
        <dbReference type="EMBL" id="REQ53181.1"/>
    </source>
</evidence>
<dbReference type="EMBL" id="QTBD01000132">
    <property type="protein sequence ID" value="REQ53181.1"/>
    <property type="molecule type" value="Genomic_DNA"/>
</dbReference>
<name>A0AB73Z0Z6_MYCTX</name>
<accession>A0AB73Z0Z6</accession>
<dbReference type="Proteomes" id="UP000256381">
    <property type="component" value="Unassembled WGS sequence"/>
</dbReference>
<gene>
    <name evidence="1" type="ORF">DSJ38_08610</name>
</gene>
<organism evidence="1 2">
    <name type="scientific">Mycobacterium tuberculosis</name>
    <dbReference type="NCBI Taxonomy" id="1773"/>
    <lineage>
        <taxon>Bacteria</taxon>
        <taxon>Bacillati</taxon>
        <taxon>Actinomycetota</taxon>
        <taxon>Actinomycetes</taxon>
        <taxon>Mycobacteriales</taxon>
        <taxon>Mycobacteriaceae</taxon>
        <taxon>Mycobacterium</taxon>
        <taxon>Mycobacterium tuberculosis complex</taxon>
    </lineage>
</organism>
<dbReference type="AlphaFoldDB" id="A0AB73Z0Z6"/>